<name>A0A4Y8IVQ1_9BACI</name>
<gene>
    <name evidence="1" type="ORF">E3U55_02490</name>
</gene>
<dbReference type="EMBL" id="SOPW01000002">
    <property type="protein sequence ID" value="TFB24388.1"/>
    <property type="molecule type" value="Genomic_DNA"/>
</dbReference>
<evidence type="ECO:0000313" key="2">
    <source>
        <dbReference type="Proteomes" id="UP000297975"/>
    </source>
</evidence>
<sequence length="174" mass="20806">MKPNHRLEKNKDYINLSYMVQVRHQLLPYFEYADKPFNEFIKLDCNILESHLKTINKEFTAVYPVINQYSINRKLFTTHEPIDLNLAFKSGLGVIKLTNPKHKGQFFLYDYSCEQWMSKVEKDFNFELKKDFYVWLNHQVKSDQLKALEQDNNFNQILSSALLCQQEYHQTDAL</sequence>
<dbReference type="Proteomes" id="UP000297975">
    <property type="component" value="Unassembled WGS sequence"/>
</dbReference>
<reference evidence="1 2" key="1">
    <citation type="submission" date="2019-03" db="EMBL/GenBank/DDBJ databases">
        <authorList>
            <person name="He R.-H."/>
        </authorList>
    </citation>
    <scope>NUCLEOTIDE SEQUENCE [LARGE SCALE GENOMIC DNA]</scope>
    <source>
        <strain evidence="2">SH 714</strain>
    </source>
</reference>
<keyword evidence="2" id="KW-1185">Reference proteome</keyword>
<dbReference type="AlphaFoldDB" id="A0A4Y8IVQ1"/>
<evidence type="ECO:0000313" key="1">
    <source>
        <dbReference type="EMBL" id="TFB24388.1"/>
    </source>
</evidence>
<organism evidence="1 2">
    <name type="scientific">Filobacillus milosensis</name>
    <dbReference type="NCBI Taxonomy" id="94137"/>
    <lineage>
        <taxon>Bacteria</taxon>
        <taxon>Bacillati</taxon>
        <taxon>Bacillota</taxon>
        <taxon>Bacilli</taxon>
        <taxon>Bacillales</taxon>
        <taxon>Bacillaceae</taxon>
        <taxon>Filobacillus</taxon>
    </lineage>
</organism>
<proteinExistence type="predicted"/>
<protein>
    <submittedName>
        <fullName evidence="1">Uncharacterized protein</fullName>
    </submittedName>
</protein>
<accession>A0A4Y8IVQ1</accession>
<comment type="caution">
    <text evidence="1">The sequence shown here is derived from an EMBL/GenBank/DDBJ whole genome shotgun (WGS) entry which is preliminary data.</text>
</comment>